<dbReference type="NCBIfam" id="TIGR00044">
    <property type="entry name" value="YggS family pyridoxal phosphate-dependent enzyme"/>
    <property type="match status" value="1"/>
</dbReference>
<feature type="domain" description="Alanine racemase N-terminal" evidence="4">
    <location>
        <begin position="37"/>
        <end position="240"/>
    </location>
</feature>
<organism evidence="5 6">
    <name type="scientific">Rhodococcus sovatensis</name>
    <dbReference type="NCBI Taxonomy" id="1805840"/>
    <lineage>
        <taxon>Bacteria</taxon>
        <taxon>Bacillati</taxon>
        <taxon>Actinomycetota</taxon>
        <taxon>Actinomycetes</taxon>
        <taxon>Mycobacteriales</taxon>
        <taxon>Nocardiaceae</taxon>
        <taxon>Rhodococcus</taxon>
    </lineage>
</organism>
<sequence length="254" mass="26864">MTSPDRAAQIATALASVRERLSAACAAAGRDPDDVALLPVTKYFPAADVEILFELGCRDFGESREQEASRKVDELGASIGTEPVRWHMIGHLQRNKAKSVARWASSIHSVDSERLVTALQKAVGHAFEVGERSSELEVLIQVSLDGDTHRGGVEREDLAALAELVEGSDGLRLAGLMAVPPLGADPDAAFADLAEIHEGLLSRHPDATELSAGMTGDLEAAVRHGSTCVRVGTAILGSRPIASPVQSTDHISHN</sequence>
<comment type="function">
    <text evidence="2">Pyridoxal 5'-phosphate (PLP)-binding protein, which is involved in PLP homeostasis.</text>
</comment>
<dbReference type="InterPro" id="IPR001608">
    <property type="entry name" value="Ala_racemase_N"/>
</dbReference>
<dbReference type="HAMAP" id="MF_02087">
    <property type="entry name" value="PLP_homeostasis"/>
    <property type="match status" value="1"/>
</dbReference>
<dbReference type="InterPro" id="IPR011078">
    <property type="entry name" value="PyrdxlP_homeostasis"/>
</dbReference>
<dbReference type="EMBL" id="CP147846">
    <property type="protein sequence ID" value="WXG70324.1"/>
    <property type="molecule type" value="Genomic_DNA"/>
</dbReference>
<evidence type="ECO:0000256" key="2">
    <source>
        <dbReference type="HAMAP-Rule" id="MF_02087"/>
    </source>
</evidence>
<dbReference type="PANTHER" id="PTHR10146">
    <property type="entry name" value="PROLINE SYNTHETASE CO-TRANSCRIBED BACTERIAL HOMOLOG PROTEIN"/>
    <property type="match status" value="1"/>
</dbReference>
<keyword evidence="6" id="KW-1185">Reference proteome</keyword>
<dbReference type="CDD" id="cd00635">
    <property type="entry name" value="PLPDE_III_YBL036c_like"/>
    <property type="match status" value="1"/>
</dbReference>
<dbReference type="PIRSF" id="PIRSF004848">
    <property type="entry name" value="YBL036c_PLPDEIII"/>
    <property type="match status" value="1"/>
</dbReference>
<feature type="modified residue" description="N6-(pyridoxal phosphate)lysine" evidence="2">
    <location>
        <position position="42"/>
    </location>
</feature>
<protein>
    <recommendedName>
        <fullName evidence="2">Pyridoxal phosphate homeostasis protein</fullName>
        <shortName evidence="2">PLP homeostasis protein</shortName>
    </recommendedName>
</protein>
<dbReference type="PROSITE" id="PS01211">
    <property type="entry name" value="UPF0001"/>
    <property type="match status" value="1"/>
</dbReference>
<evidence type="ECO:0000256" key="3">
    <source>
        <dbReference type="RuleBase" id="RU004514"/>
    </source>
</evidence>
<proteinExistence type="inferred from homology"/>
<dbReference type="PANTHER" id="PTHR10146:SF14">
    <property type="entry name" value="PYRIDOXAL PHOSPHATE HOMEOSTASIS PROTEIN"/>
    <property type="match status" value="1"/>
</dbReference>
<keyword evidence="1 2" id="KW-0663">Pyridoxal phosphate</keyword>
<dbReference type="Gene3D" id="3.20.20.10">
    <property type="entry name" value="Alanine racemase"/>
    <property type="match status" value="1"/>
</dbReference>
<gene>
    <name evidence="5" type="ORF">WDS16_07385</name>
</gene>
<dbReference type="InterPro" id="IPR029066">
    <property type="entry name" value="PLP-binding_barrel"/>
</dbReference>
<dbReference type="SUPFAM" id="SSF51419">
    <property type="entry name" value="PLP-binding barrel"/>
    <property type="match status" value="1"/>
</dbReference>
<evidence type="ECO:0000313" key="5">
    <source>
        <dbReference type="EMBL" id="WXG70324.1"/>
    </source>
</evidence>
<comment type="similarity">
    <text evidence="2 3">Belongs to the pyridoxal phosphate-binding protein YggS/PROSC family.</text>
</comment>
<dbReference type="RefSeq" id="WP_338891656.1">
    <property type="nucleotide sequence ID" value="NZ_CP147846.1"/>
</dbReference>
<dbReference type="Proteomes" id="UP001432000">
    <property type="component" value="Chromosome"/>
</dbReference>
<evidence type="ECO:0000313" key="6">
    <source>
        <dbReference type="Proteomes" id="UP001432000"/>
    </source>
</evidence>
<reference evidence="5 6" key="1">
    <citation type="submission" date="2024-03" db="EMBL/GenBank/DDBJ databases">
        <title>Natural products discovery in diverse microorganisms through a two-stage MS feature dereplication strategy.</title>
        <authorList>
            <person name="Zhang R."/>
        </authorList>
    </citation>
    <scope>NUCLEOTIDE SEQUENCE [LARGE SCALE GENOMIC DNA]</scope>
    <source>
        <strain evidence="5 6">18930</strain>
    </source>
</reference>
<evidence type="ECO:0000256" key="1">
    <source>
        <dbReference type="ARBA" id="ARBA00022898"/>
    </source>
</evidence>
<name>A0ABZ2PMS0_9NOCA</name>
<accession>A0ABZ2PMS0</accession>
<dbReference type="Pfam" id="PF01168">
    <property type="entry name" value="Ala_racemase_N"/>
    <property type="match status" value="1"/>
</dbReference>
<evidence type="ECO:0000259" key="4">
    <source>
        <dbReference type="Pfam" id="PF01168"/>
    </source>
</evidence>